<proteinExistence type="predicted"/>
<keyword evidence="2" id="KW-1185">Reference proteome</keyword>
<evidence type="ECO:0000313" key="2">
    <source>
        <dbReference type="Proteomes" id="UP001153328"/>
    </source>
</evidence>
<dbReference type="EMBL" id="CAJVAX010000023">
    <property type="protein sequence ID" value="CAG7658513.1"/>
    <property type="molecule type" value="Genomic_DNA"/>
</dbReference>
<dbReference type="AlphaFoldDB" id="A0A9W4H7Y5"/>
<reference evidence="1" key="1">
    <citation type="submission" date="2021-06" db="EMBL/GenBank/DDBJ databases">
        <authorList>
            <person name="Arsene-Ploetze F."/>
        </authorList>
    </citation>
    <scope>NUCLEOTIDE SEQUENCE</scope>
    <source>
        <strain evidence="1">SBRY1</strain>
    </source>
</reference>
<evidence type="ECO:0000313" key="1">
    <source>
        <dbReference type="EMBL" id="CAG7658513.1"/>
    </source>
</evidence>
<organism evidence="1 2">
    <name type="scientific">Actinacidiphila bryophytorum</name>
    <dbReference type="NCBI Taxonomy" id="1436133"/>
    <lineage>
        <taxon>Bacteria</taxon>
        <taxon>Bacillati</taxon>
        <taxon>Actinomycetota</taxon>
        <taxon>Actinomycetes</taxon>
        <taxon>Kitasatosporales</taxon>
        <taxon>Streptomycetaceae</taxon>
        <taxon>Actinacidiphila</taxon>
    </lineage>
</organism>
<gene>
    <name evidence="1" type="ORF">SBRY_90289</name>
</gene>
<sequence>MHRGGAAPAVQLLSALQAVRAPGRPAQGRAGPGLVWSPRRLEAGSVRKRAGWRTFQPRMAQLRQVGYFGRVRDDGATILAPVPVLVRAALLPAGPTWRQSCGLGGYARVDGG</sequence>
<comment type="caution">
    <text evidence="1">The sequence shown here is derived from an EMBL/GenBank/DDBJ whole genome shotgun (WGS) entry which is preliminary data.</text>
</comment>
<accession>A0A9W4H7Y5</accession>
<dbReference type="Proteomes" id="UP001153328">
    <property type="component" value="Unassembled WGS sequence"/>
</dbReference>
<name>A0A9W4H7Y5_9ACTN</name>
<protein>
    <submittedName>
        <fullName evidence="1">Uncharacterized protein</fullName>
    </submittedName>
</protein>